<feature type="transmembrane region" description="Helical" evidence="1">
    <location>
        <begin position="12"/>
        <end position="32"/>
    </location>
</feature>
<protein>
    <submittedName>
        <fullName evidence="2">Uncharacterized protein</fullName>
    </submittedName>
</protein>
<keyword evidence="1" id="KW-1133">Transmembrane helix</keyword>
<dbReference type="HOGENOM" id="CLU_2022883_0_0_3"/>
<keyword evidence="3" id="KW-1185">Reference proteome</keyword>
<dbReference type="STRING" id="43989.cce_3404"/>
<dbReference type="eggNOG" id="COG5305">
    <property type="taxonomic scope" value="Bacteria"/>
</dbReference>
<gene>
    <name evidence="2" type="ordered locus">cce_3404</name>
</gene>
<dbReference type="KEGG" id="cyt:cce_3404"/>
<organism evidence="2 3">
    <name type="scientific">Crocosphaera subtropica (strain ATCC 51142 / BH68)</name>
    <name type="common">Cyanothece sp. (strain ATCC 51142)</name>
    <dbReference type="NCBI Taxonomy" id="43989"/>
    <lineage>
        <taxon>Bacteria</taxon>
        <taxon>Bacillati</taxon>
        <taxon>Cyanobacteriota</taxon>
        <taxon>Cyanophyceae</taxon>
        <taxon>Oscillatoriophycideae</taxon>
        <taxon>Chroococcales</taxon>
        <taxon>Aphanothecaceae</taxon>
        <taxon>Crocosphaera</taxon>
        <taxon>Crocosphaera subtropica</taxon>
    </lineage>
</organism>
<reference evidence="2 3" key="1">
    <citation type="journal article" date="2008" name="Proc. Natl. Acad. Sci. U.S.A.">
        <title>The genome of Cyanothece 51142, a unicellular diazotrophic cyanobacterium important in the marine nitrogen cycle.</title>
        <authorList>
            <person name="Welsh E.A."/>
            <person name="Liberton M."/>
            <person name="Stoeckel J."/>
            <person name="Loh T."/>
            <person name="Elvitigala T."/>
            <person name="Wang C."/>
            <person name="Wollam A."/>
            <person name="Fulton R.S."/>
            <person name="Clifton S.W."/>
            <person name="Jacobs J.M."/>
            <person name="Aurora R."/>
            <person name="Ghosh B.K."/>
            <person name="Sherman L.A."/>
            <person name="Smith R.D."/>
            <person name="Wilson R.K."/>
            <person name="Pakrasi H.B."/>
        </authorList>
    </citation>
    <scope>NUCLEOTIDE SEQUENCE [LARGE SCALE GENOMIC DNA]</scope>
    <source>
        <strain evidence="3">ATCC 51142 / BH68</strain>
    </source>
</reference>
<proteinExistence type="predicted"/>
<dbReference type="OrthoDB" id="495800at2"/>
<dbReference type="Proteomes" id="UP000001203">
    <property type="component" value="Chromosome circular"/>
</dbReference>
<evidence type="ECO:0000313" key="2">
    <source>
        <dbReference type="EMBL" id="ACB52752.1"/>
    </source>
</evidence>
<evidence type="ECO:0000256" key="1">
    <source>
        <dbReference type="SAM" id="Phobius"/>
    </source>
</evidence>
<keyword evidence="1" id="KW-0472">Membrane</keyword>
<name>B1WYY8_CROS5</name>
<evidence type="ECO:0000313" key="3">
    <source>
        <dbReference type="Proteomes" id="UP000001203"/>
    </source>
</evidence>
<dbReference type="EMBL" id="CP000806">
    <property type="protein sequence ID" value="ACB52752.1"/>
    <property type="molecule type" value="Genomic_DNA"/>
</dbReference>
<dbReference type="AlphaFoldDB" id="B1WYY8"/>
<sequence>MPNYYPIKFSKFFLSLYLILFICVVLGILFRFTNIEQKVYWHDEIFTSLHISGFFMNDWKDNLFTGEIFEPKQLHYYLQNHPHKTLGDTLKVLAIEESPSSSFILYFSQNLAATVRRFSYSD</sequence>
<accession>B1WYY8</accession>
<keyword evidence="1" id="KW-0812">Transmembrane</keyword>